<evidence type="ECO:0000313" key="3">
    <source>
        <dbReference type="Proteomes" id="UP000525652"/>
    </source>
</evidence>
<keyword evidence="3" id="KW-1185">Reference proteome</keyword>
<protein>
    <submittedName>
        <fullName evidence="2">Beta-hydroxyacyl-ACP dehydratase</fullName>
    </submittedName>
</protein>
<name>A0A7X1B1Z7_9BACT</name>
<dbReference type="InterPro" id="IPR029069">
    <property type="entry name" value="HotDog_dom_sf"/>
</dbReference>
<proteinExistence type="predicted"/>
<evidence type="ECO:0000313" key="2">
    <source>
        <dbReference type="EMBL" id="MBC2604052.1"/>
    </source>
</evidence>
<dbReference type="AlphaFoldDB" id="A0A7X1B1Z7"/>
<comment type="caution">
    <text evidence="2">The sequence shown here is derived from an EMBL/GenBank/DDBJ whole genome shotgun (WGS) entry which is preliminary data.</text>
</comment>
<sequence>MFSTEEIKRRIPHRPPFLFIDEVVEIEEGRLVAERSIREDELHFEGHYPGNPIMPGVLICEAAFQAAAVLLVNRLEAQGEEIGGRTPVLSRISDARFKAMVKPGDQIKIIVTHKETISRFEFLDAVIEKDGRKAATLSFALALIAE</sequence>
<accession>A0A7X1B1Z7</accession>
<dbReference type="PANTHER" id="PTHR30272:SF1">
    <property type="entry name" value="3-HYDROXYACYL-[ACYL-CARRIER-PROTEIN] DEHYDRATASE"/>
    <property type="match status" value="1"/>
</dbReference>
<keyword evidence="1" id="KW-0456">Lyase</keyword>
<organism evidence="2 3">
    <name type="scientific">Puniceicoccus vermicola</name>
    <dbReference type="NCBI Taxonomy" id="388746"/>
    <lineage>
        <taxon>Bacteria</taxon>
        <taxon>Pseudomonadati</taxon>
        <taxon>Verrucomicrobiota</taxon>
        <taxon>Opitutia</taxon>
        <taxon>Puniceicoccales</taxon>
        <taxon>Puniceicoccaceae</taxon>
        <taxon>Puniceicoccus</taxon>
    </lineage>
</organism>
<dbReference type="PANTHER" id="PTHR30272">
    <property type="entry name" value="3-HYDROXYACYL-[ACYL-CARRIER-PROTEIN] DEHYDRATASE"/>
    <property type="match status" value="1"/>
</dbReference>
<dbReference type="SUPFAM" id="SSF54637">
    <property type="entry name" value="Thioesterase/thiol ester dehydrase-isomerase"/>
    <property type="match status" value="1"/>
</dbReference>
<dbReference type="InterPro" id="IPR013114">
    <property type="entry name" value="FabA_FabZ"/>
</dbReference>
<dbReference type="Gene3D" id="3.10.129.10">
    <property type="entry name" value="Hotdog Thioesterase"/>
    <property type="match status" value="1"/>
</dbReference>
<gene>
    <name evidence="2" type="ORF">H5P30_19900</name>
</gene>
<dbReference type="Proteomes" id="UP000525652">
    <property type="component" value="Unassembled WGS sequence"/>
</dbReference>
<dbReference type="CDD" id="cd01288">
    <property type="entry name" value="FabZ"/>
    <property type="match status" value="1"/>
</dbReference>
<evidence type="ECO:0000256" key="1">
    <source>
        <dbReference type="ARBA" id="ARBA00023239"/>
    </source>
</evidence>
<dbReference type="EMBL" id="JACHVA010000138">
    <property type="protein sequence ID" value="MBC2604052.1"/>
    <property type="molecule type" value="Genomic_DNA"/>
</dbReference>
<dbReference type="Pfam" id="PF07977">
    <property type="entry name" value="FabA"/>
    <property type="match status" value="1"/>
</dbReference>
<dbReference type="RefSeq" id="WP_185694669.1">
    <property type="nucleotide sequence ID" value="NZ_JACHVA010000138.1"/>
</dbReference>
<dbReference type="GO" id="GO:0016829">
    <property type="term" value="F:lyase activity"/>
    <property type="evidence" value="ECO:0007669"/>
    <property type="project" value="UniProtKB-KW"/>
</dbReference>
<reference evidence="2 3" key="1">
    <citation type="submission" date="2020-07" db="EMBL/GenBank/DDBJ databases">
        <authorList>
            <person name="Feng X."/>
        </authorList>
    </citation>
    <scope>NUCLEOTIDE SEQUENCE [LARGE SCALE GENOMIC DNA]</scope>
    <source>
        <strain evidence="2 3">JCM14086</strain>
    </source>
</reference>